<dbReference type="EMBL" id="FOZZ01000017">
    <property type="protein sequence ID" value="SFT16982.1"/>
    <property type="molecule type" value="Genomic_DNA"/>
</dbReference>
<evidence type="ECO:0000256" key="9">
    <source>
        <dbReference type="SAM" id="Phobius"/>
    </source>
</evidence>
<dbReference type="GO" id="GO:0020037">
    <property type="term" value="F:heme binding"/>
    <property type="evidence" value="ECO:0007669"/>
    <property type="project" value="InterPro"/>
</dbReference>
<keyword evidence="9" id="KW-1133">Transmembrane helix</keyword>
<organism evidence="10 11">
    <name type="scientific">Sphingobacterium wenxiniae</name>
    <dbReference type="NCBI Taxonomy" id="683125"/>
    <lineage>
        <taxon>Bacteria</taxon>
        <taxon>Pseudomonadati</taxon>
        <taxon>Bacteroidota</taxon>
        <taxon>Sphingobacteriia</taxon>
        <taxon>Sphingobacteriales</taxon>
        <taxon>Sphingobacteriaceae</taxon>
        <taxon>Sphingobacterium</taxon>
    </lineage>
</organism>
<comment type="function">
    <text evidence="1">The reaction center of purple bacteria contains a tightly bound cytochrome molecule which re-reduces the photo oxidized primary electron donor.</text>
</comment>
<keyword evidence="9" id="KW-0472">Membrane</keyword>
<evidence type="ECO:0000256" key="5">
    <source>
        <dbReference type="ARBA" id="ARBA00022617"/>
    </source>
</evidence>
<keyword evidence="9" id="KW-0812">Transmembrane</keyword>
<evidence type="ECO:0000313" key="10">
    <source>
        <dbReference type="EMBL" id="SFT16982.1"/>
    </source>
</evidence>
<name>A0A1I6VTC8_9SPHI</name>
<evidence type="ECO:0000256" key="1">
    <source>
        <dbReference type="ARBA" id="ARBA00003196"/>
    </source>
</evidence>
<keyword evidence="4" id="KW-0602">Photosynthesis</keyword>
<keyword evidence="8" id="KW-0408">Iron</keyword>
<gene>
    <name evidence="10" type="ORF">SAMN05660206_11724</name>
</gene>
<evidence type="ECO:0000256" key="8">
    <source>
        <dbReference type="ARBA" id="ARBA00023004"/>
    </source>
</evidence>
<keyword evidence="3" id="KW-0813">Transport</keyword>
<evidence type="ECO:0000256" key="6">
    <source>
        <dbReference type="ARBA" id="ARBA00022723"/>
    </source>
</evidence>
<evidence type="ECO:0000256" key="2">
    <source>
        <dbReference type="ARBA" id="ARBA00015978"/>
    </source>
</evidence>
<feature type="transmembrane region" description="Helical" evidence="9">
    <location>
        <begin position="25"/>
        <end position="44"/>
    </location>
</feature>
<evidence type="ECO:0000256" key="4">
    <source>
        <dbReference type="ARBA" id="ARBA00022531"/>
    </source>
</evidence>
<protein>
    <recommendedName>
        <fullName evidence="2">Photosynthetic reaction center cytochrome c subunit</fullName>
    </recommendedName>
</protein>
<dbReference type="Gene3D" id="1.10.468.10">
    <property type="entry name" value="Photosynthetic Reaction Center, subunit C, domain 2"/>
    <property type="match status" value="1"/>
</dbReference>
<keyword evidence="5" id="KW-0349">Heme</keyword>
<dbReference type="InterPro" id="IPR036280">
    <property type="entry name" value="Multihaem_cyt_sf"/>
</dbReference>
<keyword evidence="7" id="KW-0249">Electron transport</keyword>
<dbReference type="InterPro" id="IPR003158">
    <property type="entry name" value="Photosyn_RC_cyt_c-su"/>
</dbReference>
<evidence type="ECO:0000313" key="11">
    <source>
        <dbReference type="Proteomes" id="UP000198785"/>
    </source>
</evidence>
<dbReference type="GO" id="GO:0005506">
    <property type="term" value="F:iron ion binding"/>
    <property type="evidence" value="ECO:0007669"/>
    <property type="project" value="InterPro"/>
</dbReference>
<dbReference type="AlphaFoldDB" id="A0A1I6VTC8"/>
<keyword evidence="6" id="KW-0479">Metal-binding</keyword>
<dbReference type="InterPro" id="IPR023119">
    <property type="entry name" value="Multihaem_cyt_PRC_cyt_su-like"/>
</dbReference>
<sequence length="152" mass="16905">MTIDIFLVLLNGKENDKNTIMRRRILTLMGCVLAIVSISAFTTFEKQEDPRPTNLKVLPKNISSEELEGTMKAFNAALGVKCGHCHAPGEKGLDFASDANPNKQVAREMMKMTTKINKKYFKNHEKDGVLLQIGCGTCHNGQAEPQMHTISR</sequence>
<dbReference type="GO" id="GO:0019684">
    <property type="term" value="P:photosynthesis, light reaction"/>
    <property type="evidence" value="ECO:0007669"/>
    <property type="project" value="InterPro"/>
</dbReference>
<dbReference type="STRING" id="683125.SAMN05660206_11724"/>
<dbReference type="Proteomes" id="UP000198785">
    <property type="component" value="Unassembled WGS sequence"/>
</dbReference>
<evidence type="ECO:0000256" key="7">
    <source>
        <dbReference type="ARBA" id="ARBA00022982"/>
    </source>
</evidence>
<dbReference type="SUPFAM" id="SSF48695">
    <property type="entry name" value="Multiheme cytochromes"/>
    <property type="match status" value="1"/>
</dbReference>
<accession>A0A1I6VTC8</accession>
<reference evidence="10 11" key="1">
    <citation type="submission" date="2016-10" db="EMBL/GenBank/DDBJ databases">
        <authorList>
            <person name="de Groot N.N."/>
        </authorList>
    </citation>
    <scope>NUCLEOTIDE SEQUENCE [LARGE SCALE GENOMIC DNA]</scope>
    <source>
        <strain evidence="10 11">DSM 22789</strain>
    </source>
</reference>
<keyword evidence="11" id="KW-1185">Reference proteome</keyword>
<dbReference type="NCBIfam" id="NF033196">
    <property type="entry name" value="c_type_nonphoto"/>
    <property type="match status" value="1"/>
</dbReference>
<dbReference type="GO" id="GO:0030077">
    <property type="term" value="C:plasma membrane light-harvesting complex"/>
    <property type="evidence" value="ECO:0007669"/>
    <property type="project" value="InterPro"/>
</dbReference>
<dbReference type="Pfam" id="PF02276">
    <property type="entry name" value="CytoC_RC"/>
    <property type="match status" value="1"/>
</dbReference>
<dbReference type="GO" id="GO:0009055">
    <property type="term" value="F:electron transfer activity"/>
    <property type="evidence" value="ECO:0007669"/>
    <property type="project" value="InterPro"/>
</dbReference>
<proteinExistence type="predicted"/>
<evidence type="ECO:0000256" key="3">
    <source>
        <dbReference type="ARBA" id="ARBA00022448"/>
    </source>
</evidence>